<organism evidence="1 2">
    <name type="scientific">Candidatus Atopostipes pullistercoris</name>
    <dbReference type="NCBI Taxonomy" id="2838467"/>
    <lineage>
        <taxon>Bacteria</taxon>
        <taxon>Bacillati</taxon>
        <taxon>Bacillota</taxon>
        <taxon>Bacilli</taxon>
        <taxon>Lactobacillales</taxon>
        <taxon>Carnobacteriaceae</taxon>
        <taxon>Atopostipes</taxon>
    </lineage>
</organism>
<reference evidence="1" key="1">
    <citation type="journal article" date="2021" name="PeerJ">
        <title>Extensive microbial diversity within the chicken gut microbiome revealed by metagenomics and culture.</title>
        <authorList>
            <person name="Gilroy R."/>
            <person name="Ravi A."/>
            <person name="Getino M."/>
            <person name="Pursley I."/>
            <person name="Horton D.L."/>
            <person name="Alikhan N.F."/>
            <person name="Baker D."/>
            <person name="Gharbi K."/>
            <person name="Hall N."/>
            <person name="Watson M."/>
            <person name="Adriaenssens E.M."/>
            <person name="Foster-Nyarko E."/>
            <person name="Jarju S."/>
            <person name="Secka A."/>
            <person name="Antonio M."/>
            <person name="Oren A."/>
            <person name="Chaudhuri R.R."/>
            <person name="La Ragione R."/>
            <person name="Hildebrand F."/>
            <person name="Pallen M.J."/>
        </authorList>
    </citation>
    <scope>NUCLEOTIDE SEQUENCE</scope>
    <source>
        <strain evidence="1">CHK169-4300</strain>
    </source>
</reference>
<proteinExistence type="predicted"/>
<gene>
    <name evidence="1" type="ORF">H9808_07880</name>
</gene>
<dbReference type="Proteomes" id="UP000824106">
    <property type="component" value="Unassembled WGS sequence"/>
</dbReference>
<dbReference type="AlphaFoldDB" id="A0A9D2JY65"/>
<accession>A0A9D2JY65</accession>
<evidence type="ECO:0000313" key="2">
    <source>
        <dbReference type="Proteomes" id="UP000824106"/>
    </source>
</evidence>
<sequence length="78" mass="8874">MGTRNTLADLNNHLFEQLERLNDEELSGEDFEKEVKRSKALQNIGKTIIDNGRLVLDAEKFSDDRLDASSPKPRMLEG</sequence>
<name>A0A9D2JY65_9LACT</name>
<evidence type="ECO:0000313" key="1">
    <source>
        <dbReference type="EMBL" id="HIZ71661.1"/>
    </source>
</evidence>
<protein>
    <submittedName>
        <fullName evidence="1">Uncharacterized protein</fullName>
    </submittedName>
</protein>
<reference evidence="1" key="2">
    <citation type="submission" date="2021-04" db="EMBL/GenBank/DDBJ databases">
        <authorList>
            <person name="Gilroy R."/>
        </authorList>
    </citation>
    <scope>NUCLEOTIDE SEQUENCE</scope>
    <source>
        <strain evidence="1">CHK169-4300</strain>
    </source>
</reference>
<dbReference type="EMBL" id="DXAZ01000127">
    <property type="protein sequence ID" value="HIZ71661.1"/>
    <property type="molecule type" value="Genomic_DNA"/>
</dbReference>
<comment type="caution">
    <text evidence="1">The sequence shown here is derived from an EMBL/GenBank/DDBJ whole genome shotgun (WGS) entry which is preliminary data.</text>
</comment>